<protein>
    <submittedName>
        <fullName evidence="2">Uncharacterized protein</fullName>
    </submittedName>
</protein>
<feature type="non-terminal residue" evidence="2">
    <location>
        <position position="54"/>
    </location>
</feature>
<feature type="region of interest" description="Disordered" evidence="1">
    <location>
        <begin position="1"/>
        <end position="25"/>
    </location>
</feature>
<comment type="caution">
    <text evidence="2">The sequence shown here is derived from an EMBL/GenBank/DDBJ whole genome shotgun (WGS) entry which is preliminary data.</text>
</comment>
<dbReference type="EMBL" id="JASSZA010000023">
    <property type="protein sequence ID" value="KAK2083120.1"/>
    <property type="molecule type" value="Genomic_DNA"/>
</dbReference>
<sequence>MKGRGASTEGRVRGLQEEGARRTNEGSLVCAVATTELSSGVRRAPIYRRSYVNE</sequence>
<accession>A0ABQ9TEG7</accession>
<reference evidence="2 3" key="1">
    <citation type="submission" date="2023-05" db="EMBL/GenBank/DDBJ databases">
        <title>B98-5 Cell Line De Novo Hybrid Assembly: An Optical Mapping Approach.</title>
        <authorList>
            <person name="Kananen K."/>
            <person name="Auerbach J.A."/>
            <person name="Kautto E."/>
            <person name="Blachly J.S."/>
        </authorList>
    </citation>
    <scope>NUCLEOTIDE SEQUENCE [LARGE SCALE GENOMIC DNA]</scope>
    <source>
        <strain evidence="2">B95-8</strain>
        <tissue evidence="2">Cell line</tissue>
    </source>
</reference>
<feature type="compositionally biased region" description="Basic and acidic residues" evidence="1">
    <location>
        <begin position="10"/>
        <end position="24"/>
    </location>
</feature>
<name>A0ABQ9TEG7_SAGOE</name>
<proteinExistence type="predicted"/>
<organism evidence="2 3">
    <name type="scientific">Saguinus oedipus</name>
    <name type="common">Cotton-top tamarin</name>
    <name type="synonym">Oedipomidas oedipus</name>
    <dbReference type="NCBI Taxonomy" id="9490"/>
    <lineage>
        <taxon>Eukaryota</taxon>
        <taxon>Metazoa</taxon>
        <taxon>Chordata</taxon>
        <taxon>Craniata</taxon>
        <taxon>Vertebrata</taxon>
        <taxon>Euteleostomi</taxon>
        <taxon>Mammalia</taxon>
        <taxon>Eutheria</taxon>
        <taxon>Euarchontoglires</taxon>
        <taxon>Primates</taxon>
        <taxon>Haplorrhini</taxon>
        <taxon>Platyrrhini</taxon>
        <taxon>Cebidae</taxon>
        <taxon>Callitrichinae</taxon>
        <taxon>Saguinus</taxon>
    </lineage>
</organism>
<keyword evidence="3" id="KW-1185">Reference proteome</keyword>
<dbReference type="Proteomes" id="UP001266305">
    <property type="component" value="Unassembled WGS sequence"/>
</dbReference>
<evidence type="ECO:0000313" key="2">
    <source>
        <dbReference type="EMBL" id="KAK2083120.1"/>
    </source>
</evidence>
<gene>
    <name evidence="2" type="ORF">P7K49_038356</name>
</gene>
<evidence type="ECO:0000256" key="1">
    <source>
        <dbReference type="SAM" id="MobiDB-lite"/>
    </source>
</evidence>
<evidence type="ECO:0000313" key="3">
    <source>
        <dbReference type="Proteomes" id="UP001266305"/>
    </source>
</evidence>